<organism evidence="2 3">
    <name type="scientific">Armillaria ostoyae</name>
    <name type="common">Armillaria root rot fungus</name>
    <dbReference type="NCBI Taxonomy" id="47428"/>
    <lineage>
        <taxon>Eukaryota</taxon>
        <taxon>Fungi</taxon>
        <taxon>Dikarya</taxon>
        <taxon>Basidiomycota</taxon>
        <taxon>Agaricomycotina</taxon>
        <taxon>Agaricomycetes</taxon>
        <taxon>Agaricomycetidae</taxon>
        <taxon>Agaricales</taxon>
        <taxon>Marasmiineae</taxon>
        <taxon>Physalacriaceae</taxon>
        <taxon>Armillaria</taxon>
    </lineage>
</organism>
<evidence type="ECO:0000313" key="2">
    <source>
        <dbReference type="EMBL" id="SJL11565.1"/>
    </source>
</evidence>
<dbReference type="OrthoDB" id="2911049at2759"/>
<evidence type="ECO:0000256" key="1">
    <source>
        <dbReference type="SAM" id="MobiDB-lite"/>
    </source>
</evidence>
<name>A0A284RS83_ARMOS</name>
<dbReference type="Proteomes" id="UP000219338">
    <property type="component" value="Unassembled WGS sequence"/>
</dbReference>
<dbReference type="EMBL" id="FUEG01000014">
    <property type="protein sequence ID" value="SJL11565.1"/>
    <property type="molecule type" value="Genomic_DNA"/>
</dbReference>
<dbReference type="OMA" id="FVTHSEC"/>
<reference evidence="3" key="1">
    <citation type="journal article" date="2017" name="Nat. Ecol. Evol.">
        <title>Genome expansion and lineage-specific genetic innovations in the forest pathogenic fungi Armillaria.</title>
        <authorList>
            <person name="Sipos G."/>
            <person name="Prasanna A.N."/>
            <person name="Walter M.C."/>
            <person name="O'Connor E."/>
            <person name="Balint B."/>
            <person name="Krizsan K."/>
            <person name="Kiss B."/>
            <person name="Hess J."/>
            <person name="Varga T."/>
            <person name="Slot J."/>
            <person name="Riley R."/>
            <person name="Boka B."/>
            <person name="Rigling D."/>
            <person name="Barry K."/>
            <person name="Lee J."/>
            <person name="Mihaltcheva S."/>
            <person name="LaButti K."/>
            <person name="Lipzen A."/>
            <person name="Waldron R."/>
            <person name="Moloney N.M."/>
            <person name="Sperisen C."/>
            <person name="Kredics L."/>
            <person name="Vagvoelgyi C."/>
            <person name="Patrignani A."/>
            <person name="Fitzpatrick D."/>
            <person name="Nagy I."/>
            <person name="Doyle S."/>
            <person name="Anderson J.B."/>
            <person name="Grigoriev I.V."/>
            <person name="Gueldener U."/>
            <person name="Muensterkoetter M."/>
            <person name="Nagy L.G."/>
        </authorList>
    </citation>
    <scope>NUCLEOTIDE SEQUENCE [LARGE SCALE GENOMIC DNA]</scope>
    <source>
        <strain evidence="3">C18/9</strain>
    </source>
</reference>
<keyword evidence="3" id="KW-1185">Reference proteome</keyword>
<protein>
    <submittedName>
        <fullName evidence="2">Uncharacterized protein</fullName>
    </submittedName>
</protein>
<evidence type="ECO:0000313" key="3">
    <source>
        <dbReference type="Proteomes" id="UP000219338"/>
    </source>
</evidence>
<proteinExistence type="predicted"/>
<dbReference type="AlphaFoldDB" id="A0A284RS83"/>
<accession>A0A284RS83</accession>
<gene>
    <name evidence="2" type="ORF">ARMOST_14970</name>
</gene>
<sequence>MQPISKPDDLEIQEPSDPPIESLPPEILCEIFLLAIKRPYKIFGDQYQGPWLPARVCRRWRDIAWGCPALWSSIMVYWPEPGKADAGKKLLLDALQRTGRSGISITILLSLDFPDTIIEGLVQHSSQWRDVHLPTLPSSTWTQLAQPHLPPLHLPSLRSLAIGRQPSVDELSAILDMFKDMPTLRSFQFHTYRAPSSDFDPSKIQVPWWQLTHLVMSLGPTRECSVDASIKVLRLCSSLETLREETMLKDGPGTTPVTLGRLRSLSVRSLQLLHHLVCPVLEDLSILPRYDVPFSISTLSQFVTHSECRLLSLDIWLSRKLAEPRKLLLCVPHLCKLVLRMDCYDTTTNGAEILKCLDLDDTSMTLPNLNIFDLKVPEIFTGEPLYEEVDELLVRIIDRRWNVPQESPVSQLRQVRIRCTLAGIGEAIDVEDQGDRAARNHRTLSRIDRLKSFKKEGLDISIIFEQENRLNGMLQDCVFL</sequence>
<feature type="region of interest" description="Disordered" evidence="1">
    <location>
        <begin position="1"/>
        <end position="21"/>
    </location>
</feature>